<keyword evidence="12" id="KW-1185">Reference proteome</keyword>
<dbReference type="GO" id="GO:0042953">
    <property type="term" value="P:lipoprotein transport"/>
    <property type="evidence" value="ECO:0007669"/>
    <property type="project" value="InterPro"/>
</dbReference>
<dbReference type="GO" id="GO:0030288">
    <property type="term" value="C:outer membrane-bounded periplasmic space"/>
    <property type="evidence" value="ECO:0007669"/>
    <property type="project" value="TreeGrafter"/>
</dbReference>
<dbReference type="OrthoDB" id="9787361at2"/>
<evidence type="ECO:0000256" key="3">
    <source>
        <dbReference type="ARBA" id="ARBA00011245"/>
    </source>
</evidence>
<dbReference type="Gene3D" id="2.50.20.10">
    <property type="entry name" value="Lipoprotein localisation LolA/LolB/LppX"/>
    <property type="match status" value="1"/>
</dbReference>
<dbReference type="PANTHER" id="PTHR35869">
    <property type="entry name" value="OUTER-MEMBRANE LIPOPROTEIN CARRIER PROTEIN"/>
    <property type="match status" value="1"/>
</dbReference>
<sequence precursor="true">MKKWLITACLIAITTLPVSSTFADDANILKNRLNKINNFHAIFDQKVIDSEGRTIQEGKGEFWIKRPNLFNCHMTSPDEIMLISDGKTLWFYNAFIEQATANWLKNETGNTPFIFIIRNNPADWKQYNIKHHGNNFLIVPKDNKNNLKQFTINITANGAITSFATLEKNGQYSSYKLKRQNNTLIQDSKFHFILPKGVILDDQRQ</sequence>
<feature type="chain" id="PRO_5008999974" description="Outer-membrane lipoprotein carrier protein" evidence="10">
    <location>
        <begin position="24"/>
        <end position="205"/>
    </location>
</feature>
<keyword evidence="11" id="KW-0449">Lipoprotein</keyword>
<keyword evidence="9 10" id="KW-0143">Chaperone</keyword>
<accession>A0A143WRD0</accession>
<evidence type="ECO:0000256" key="8">
    <source>
        <dbReference type="ARBA" id="ARBA00022927"/>
    </source>
</evidence>
<dbReference type="InterPro" id="IPR018323">
    <property type="entry name" value="OM_lipoprot_carrier_LolA_Pbac"/>
</dbReference>
<dbReference type="PATRIC" id="fig|1070130.3.peg.720"/>
<dbReference type="RefSeq" id="WP_067498385.1">
    <property type="nucleotide sequence ID" value="NZ_LN999832.1"/>
</dbReference>
<dbReference type="PANTHER" id="PTHR35869:SF1">
    <property type="entry name" value="OUTER-MEMBRANE LIPOPROTEIN CARRIER PROTEIN"/>
    <property type="match status" value="1"/>
</dbReference>
<keyword evidence="5 10" id="KW-0813">Transport</keyword>
<evidence type="ECO:0000256" key="4">
    <source>
        <dbReference type="ARBA" id="ARBA00014035"/>
    </source>
</evidence>
<dbReference type="Pfam" id="PF03548">
    <property type="entry name" value="LolA"/>
    <property type="match status" value="1"/>
</dbReference>
<feature type="signal peptide" evidence="10">
    <location>
        <begin position="1"/>
        <end position="23"/>
    </location>
</feature>
<dbReference type="EMBL" id="LN999832">
    <property type="protein sequence ID" value="CUX96278.1"/>
    <property type="molecule type" value="Genomic_DNA"/>
</dbReference>
<dbReference type="InterPro" id="IPR004564">
    <property type="entry name" value="OM_lipoprot_carrier_LolA-like"/>
</dbReference>
<proteinExistence type="inferred from homology"/>
<dbReference type="NCBIfam" id="TIGR00547">
    <property type="entry name" value="lolA"/>
    <property type="match status" value="1"/>
</dbReference>
<organism evidence="11 12">
    <name type="scientific">Candidatus Gullanella endobia</name>
    <dbReference type="NCBI Taxonomy" id="1070130"/>
    <lineage>
        <taxon>Bacteria</taxon>
        <taxon>Pseudomonadati</taxon>
        <taxon>Pseudomonadota</taxon>
        <taxon>Gammaproteobacteria</taxon>
        <taxon>Enterobacterales</taxon>
        <taxon>Enterobacteriaceae</taxon>
        <taxon>Candidatus Gullanella</taxon>
    </lineage>
</organism>
<evidence type="ECO:0000256" key="9">
    <source>
        <dbReference type="ARBA" id="ARBA00023186"/>
    </source>
</evidence>
<comment type="function">
    <text evidence="10">Participates in the translocation of lipoproteins from the inner membrane to the outer membrane. Only forms a complex with a lipoprotein if the residue after the N-terminal Cys is not an aspartate (The Asp acts as a targeting signal to indicate that the lipoprotein should stay in the inner membrane).</text>
</comment>
<gene>
    <name evidence="10 11" type="primary">lolA</name>
    <name evidence="11" type="ORF">FVIR_GE00438</name>
</gene>
<keyword evidence="6 10" id="KW-0732">Signal</keyword>
<evidence type="ECO:0000256" key="6">
    <source>
        <dbReference type="ARBA" id="ARBA00022729"/>
    </source>
</evidence>
<dbReference type="InterPro" id="IPR029046">
    <property type="entry name" value="LolA/LolB/LppX"/>
</dbReference>
<dbReference type="Proteomes" id="UP000095665">
    <property type="component" value="Chromosome I"/>
</dbReference>
<dbReference type="SUPFAM" id="SSF89392">
    <property type="entry name" value="Prokaryotic lipoproteins and lipoprotein localization factors"/>
    <property type="match status" value="1"/>
</dbReference>
<keyword evidence="8 10" id="KW-0653">Protein transport</keyword>
<dbReference type="HAMAP" id="MF_00240">
    <property type="entry name" value="LolA"/>
    <property type="match status" value="1"/>
</dbReference>
<evidence type="ECO:0000256" key="5">
    <source>
        <dbReference type="ARBA" id="ARBA00022448"/>
    </source>
</evidence>
<comment type="subcellular location">
    <subcellularLocation>
        <location evidence="1 10">Periplasm</location>
    </subcellularLocation>
</comment>
<dbReference type="KEGG" id="ged:FVIR_GE00438"/>
<reference evidence="12" key="1">
    <citation type="submission" date="2016-01" db="EMBL/GenBank/DDBJ databases">
        <authorList>
            <person name="Husnik F."/>
        </authorList>
    </citation>
    <scope>NUCLEOTIDE SEQUENCE [LARGE SCALE GENOMIC DNA]</scope>
</reference>
<evidence type="ECO:0000256" key="2">
    <source>
        <dbReference type="ARBA" id="ARBA00007615"/>
    </source>
</evidence>
<dbReference type="AlphaFoldDB" id="A0A143WRD0"/>
<protein>
    <recommendedName>
        <fullName evidence="4 10">Outer-membrane lipoprotein carrier protein</fullName>
    </recommendedName>
</protein>
<dbReference type="STRING" id="1070130.FVIR_GE00438"/>
<comment type="subunit">
    <text evidence="3 10">Monomer.</text>
</comment>
<evidence type="ECO:0000256" key="1">
    <source>
        <dbReference type="ARBA" id="ARBA00004418"/>
    </source>
</evidence>
<keyword evidence="7 10" id="KW-0574">Periplasm</keyword>
<comment type="similarity">
    <text evidence="2 10">Belongs to the LolA family.</text>
</comment>
<dbReference type="CDD" id="cd16325">
    <property type="entry name" value="LolA"/>
    <property type="match status" value="1"/>
</dbReference>
<evidence type="ECO:0000256" key="10">
    <source>
        <dbReference type="HAMAP-Rule" id="MF_00240"/>
    </source>
</evidence>
<evidence type="ECO:0000313" key="11">
    <source>
        <dbReference type="EMBL" id="CUX96278.1"/>
    </source>
</evidence>
<evidence type="ECO:0000313" key="12">
    <source>
        <dbReference type="Proteomes" id="UP000095665"/>
    </source>
</evidence>
<name>A0A143WRD0_9ENTR</name>
<dbReference type="GO" id="GO:0044874">
    <property type="term" value="P:lipoprotein localization to outer membrane"/>
    <property type="evidence" value="ECO:0007669"/>
    <property type="project" value="UniProtKB-UniRule"/>
</dbReference>
<evidence type="ECO:0000256" key="7">
    <source>
        <dbReference type="ARBA" id="ARBA00022764"/>
    </source>
</evidence>